<evidence type="ECO:0000313" key="3">
    <source>
        <dbReference type="Proteomes" id="UP000216867"/>
    </source>
</evidence>
<protein>
    <submittedName>
        <fullName evidence="2">Uncharacterized protein</fullName>
    </submittedName>
</protein>
<accession>A0A269Z7B5</accession>
<dbReference type="Proteomes" id="UP000216867">
    <property type="component" value="Unassembled WGS sequence"/>
</dbReference>
<name>A0A269Z7B5_9MICO</name>
<dbReference type="AlphaFoldDB" id="A0A269Z7B5"/>
<feature type="region of interest" description="Disordered" evidence="1">
    <location>
        <begin position="79"/>
        <end position="101"/>
    </location>
</feature>
<evidence type="ECO:0000256" key="1">
    <source>
        <dbReference type="SAM" id="MobiDB-lite"/>
    </source>
</evidence>
<evidence type="ECO:0000313" key="2">
    <source>
        <dbReference type="EMBL" id="PAK93549.1"/>
    </source>
</evidence>
<reference evidence="2 3" key="1">
    <citation type="submission" date="2017-04" db="EMBL/GenBank/DDBJ databases">
        <title>Kefir bacterial isolates.</title>
        <authorList>
            <person name="Kim Y."/>
            <person name="Blasche S."/>
            <person name="Patil K.R."/>
        </authorList>
    </citation>
    <scope>NUCLEOTIDE SEQUENCE [LARGE SCALE GENOMIC DNA]</scope>
    <source>
        <strain evidence="2 3">OG2</strain>
    </source>
</reference>
<gene>
    <name evidence="2" type="ORF">B8X04_15395</name>
</gene>
<dbReference type="EMBL" id="NCWY01000017">
    <property type="protein sequence ID" value="PAK93549.1"/>
    <property type="molecule type" value="Genomic_DNA"/>
</dbReference>
<organism evidence="2 3">
    <name type="scientific">Brevibacterium casei</name>
    <dbReference type="NCBI Taxonomy" id="33889"/>
    <lineage>
        <taxon>Bacteria</taxon>
        <taxon>Bacillati</taxon>
        <taxon>Actinomycetota</taxon>
        <taxon>Actinomycetes</taxon>
        <taxon>Micrococcales</taxon>
        <taxon>Brevibacteriaceae</taxon>
        <taxon>Brevibacterium</taxon>
    </lineage>
</organism>
<proteinExistence type="predicted"/>
<comment type="caution">
    <text evidence="2">The sequence shown here is derived from an EMBL/GenBank/DDBJ whole genome shotgun (WGS) entry which is preliminary data.</text>
</comment>
<sequence>MLPAIEIEDPELARTQLQQALRSASMELGDRERLGPCFCRVSEHLLVERLQYRCQLRTGKRAAITGHLKPVKAVRSAGQCGDSRCGNSRAEDMARMPCADS</sequence>